<evidence type="ECO:0000256" key="1">
    <source>
        <dbReference type="SAM" id="MobiDB-lite"/>
    </source>
</evidence>
<evidence type="ECO:0000313" key="2">
    <source>
        <dbReference type="EMBL" id="CAK9174147.1"/>
    </source>
</evidence>
<proteinExistence type="predicted"/>
<evidence type="ECO:0000313" key="3">
    <source>
        <dbReference type="Proteomes" id="UP001642360"/>
    </source>
</evidence>
<name>A0ABC8U340_9AQUA</name>
<dbReference type="AlphaFoldDB" id="A0ABC8U340"/>
<organism evidence="2 3">
    <name type="scientific">Ilex paraguariensis</name>
    <name type="common">yerba mate</name>
    <dbReference type="NCBI Taxonomy" id="185542"/>
    <lineage>
        <taxon>Eukaryota</taxon>
        <taxon>Viridiplantae</taxon>
        <taxon>Streptophyta</taxon>
        <taxon>Embryophyta</taxon>
        <taxon>Tracheophyta</taxon>
        <taxon>Spermatophyta</taxon>
        <taxon>Magnoliopsida</taxon>
        <taxon>eudicotyledons</taxon>
        <taxon>Gunneridae</taxon>
        <taxon>Pentapetalae</taxon>
        <taxon>asterids</taxon>
        <taxon>campanulids</taxon>
        <taxon>Aquifoliales</taxon>
        <taxon>Aquifoliaceae</taxon>
        <taxon>Ilex</taxon>
    </lineage>
</organism>
<accession>A0ABC8U340</accession>
<dbReference type="Proteomes" id="UP001642360">
    <property type="component" value="Unassembled WGS sequence"/>
</dbReference>
<comment type="caution">
    <text evidence="2">The sequence shown here is derived from an EMBL/GenBank/DDBJ whole genome shotgun (WGS) entry which is preliminary data.</text>
</comment>
<keyword evidence="3" id="KW-1185">Reference proteome</keyword>
<protein>
    <submittedName>
        <fullName evidence="2">Uncharacterized protein</fullName>
    </submittedName>
</protein>
<feature type="region of interest" description="Disordered" evidence="1">
    <location>
        <begin position="43"/>
        <end position="64"/>
    </location>
</feature>
<reference evidence="2 3" key="1">
    <citation type="submission" date="2024-02" db="EMBL/GenBank/DDBJ databases">
        <authorList>
            <person name="Vignale AGUSTIN F."/>
            <person name="Sosa J E."/>
            <person name="Modenutti C."/>
        </authorList>
    </citation>
    <scope>NUCLEOTIDE SEQUENCE [LARGE SCALE GENOMIC DNA]</scope>
</reference>
<dbReference type="EMBL" id="CAUOFW020006292">
    <property type="protein sequence ID" value="CAK9174147.1"/>
    <property type="molecule type" value="Genomic_DNA"/>
</dbReference>
<sequence>MVTAKEKEESNKKLKKKMQIADPIWFDLQKKKERIIQSLRDEDFYNVDDDDDDDQIEEGDFENR</sequence>
<gene>
    <name evidence="2" type="ORF">ILEXP_LOCUS43884</name>
</gene>
<feature type="compositionally biased region" description="Acidic residues" evidence="1">
    <location>
        <begin position="44"/>
        <end position="64"/>
    </location>
</feature>